<sequence>MPVEDIPPTIEILINIDGIPISKSSGDQFWPILGKIGNGRNQKLIFVAEAQELEQNGFSFKGKHYQFKLSAFACDTPARSFILNIKGHTGYFGCPKCIQQGDYEGRVVFLERNAPLRTNESFRNRIHEDHHNGDSILELLDLDMALDFPVDPMHLVDLGVCRKLLLTWIRGPLERRLPKNLVEIISARLELLRDYIPREFARLSRSLKFIDRWKATEFGLFVSYIGPVVLAGILSSRLFNNFLVLHVAVRILSSNKYCVDQNEYARKLLNLFVSECERIYGSYFIYFNVHCLIHLCDDVLRFGSLPNFSAYPFENYLQSLKKLLRKSNQALQQVIKRLMERFHIDEVSPKTCYDKRQYRLKLQHDSGPLLPNMIRSSKQYKELHFGPWYLSCKIPNNCVYLKDSSVILIENIVSNETGDFICGRRYRQLNNIYD</sequence>
<reference evidence="1" key="1">
    <citation type="submission" date="2021-11" db="EMBL/GenBank/DDBJ databases">
        <authorList>
            <person name="Schell T."/>
        </authorList>
    </citation>
    <scope>NUCLEOTIDE SEQUENCE</scope>
    <source>
        <strain evidence="1">M5</strain>
    </source>
</reference>
<gene>
    <name evidence="1" type="ORF">DGAL_LOCUS14247</name>
</gene>
<proteinExistence type="predicted"/>
<dbReference type="PANTHER" id="PTHR33053:SF9">
    <property type="entry name" value="AGAP000105-PA"/>
    <property type="match status" value="1"/>
</dbReference>
<evidence type="ECO:0000313" key="1">
    <source>
        <dbReference type="EMBL" id="CAH0110656.1"/>
    </source>
</evidence>
<protein>
    <recommendedName>
        <fullName evidence="3">Transposase domain-containing protein</fullName>
    </recommendedName>
</protein>
<dbReference type="Proteomes" id="UP000789390">
    <property type="component" value="Unassembled WGS sequence"/>
</dbReference>
<name>A0A8J2WA25_9CRUS</name>
<dbReference type="OrthoDB" id="6359149at2759"/>
<dbReference type="EMBL" id="CAKKLH010000304">
    <property type="protein sequence ID" value="CAH0110656.1"/>
    <property type="molecule type" value="Genomic_DNA"/>
</dbReference>
<accession>A0A8J2WA25</accession>
<organism evidence="1 2">
    <name type="scientific">Daphnia galeata</name>
    <dbReference type="NCBI Taxonomy" id="27404"/>
    <lineage>
        <taxon>Eukaryota</taxon>
        <taxon>Metazoa</taxon>
        <taxon>Ecdysozoa</taxon>
        <taxon>Arthropoda</taxon>
        <taxon>Crustacea</taxon>
        <taxon>Branchiopoda</taxon>
        <taxon>Diplostraca</taxon>
        <taxon>Cladocera</taxon>
        <taxon>Anomopoda</taxon>
        <taxon>Daphniidae</taxon>
        <taxon>Daphnia</taxon>
    </lineage>
</organism>
<keyword evidence="2" id="KW-1185">Reference proteome</keyword>
<dbReference type="AlphaFoldDB" id="A0A8J2WA25"/>
<comment type="caution">
    <text evidence="1">The sequence shown here is derived from an EMBL/GenBank/DDBJ whole genome shotgun (WGS) entry which is preliminary data.</text>
</comment>
<evidence type="ECO:0000313" key="2">
    <source>
        <dbReference type="Proteomes" id="UP000789390"/>
    </source>
</evidence>
<dbReference type="PANTHER" id="PTHR33053">
    <property type="entry name" value="PROTEIN, PUTATIVE-RELATED"/>
    <property type="match status" value="1"/>
</dbReference>
<evidence type="ECO:0008006" key="3">
    <source>
        <dbReference type="Google" id="ProtNLM"/>
    </source>
</evidence>